<reference evidence="1" key="1">
    <citation type="submission" date="2020-03" db="EMBL/GenBank/DDBJ databases">
        <title>The deep terrestrial virosphere.</title>
        <authorList>
            <person name="Holmfeldt K."/>
            <person name="Nilsson E."/>
            <person name="Simone D."/>
            <person name="Lopez-Fernandez M."/>
            <person name="Wu X."/>
            <person name="de Brujin I."/>
            <person name="Lundin D."/>
            <person name="Andersson A."/>
            <person name="Bertilsson S."/>
            <person name="Dopson M."/>
        </authorList>
    </citation>
    <scope>NUCLEOTIDE SEQUENCE</scope>
    <source>
        <strain evidence="4">MM415A00110</strain>
        <strain evidence="2">MM415B00359</strain>
        <strain evidence="1">TM448A00090</strain>
        <strain evidence="3">TM448B00679</strain>
    </source>
</reference>
<protein>
    <submittedName>
        <fullName evidence="1">Uncharacterized protein</fullName>
    </submittedName>
</protein>
<gene>
    <name evidence="4" type="ORF">MM415A00110_0058</name>
    <name evidence="2" type="ORF">MM415B00359_0017</name>
    <name evidence="1" type="ORF">TM448A00090_0019</name>
    <name evidence="3" type="ORF">TM448B00679_0005</name>
</gene>
<evidence type="ECO:0000313" key="2">
    <source>
        <dbReference type="EMBL" id="QJA66206.1"/>
    </source>
</evidence>
<proteinExistence type="predicted"/>
<accession>A0A6H1Z9Y8</accession>
<dbReference type="EMBL" id="MT145189">
    <property type="protein sequence ID" value="QJI04737.1"/>
    <property type="molecule type" value="Genomic_DNA"/>
</dbReference>
<evidence type="ECO:0000313" key="3">
    <source>
        <dbReference type="EMBL" id="QJH96290.1"/>
    </source>
</evidence>
<dbReference type="AlphaFoldDB" id="A0A6H1Z9Y8"/>
<dbReference type="EMBL" id="MT144646">
    <property type="protein sequence ID" value="QJH96290.1"/>
    <property type="molecule type" value="Genomic_DNA"/>
</dbReference>
<sequence length="70" mass="7952">MRILEIAPKDIHIVIDLSKTEVEKILKALDHSEISYDGKTDPETLSAAEYVKKEFYPKLAEVLKELNHGS</sequence>
<dbReference type="EMBL" id="MT143974">
    <property type="protein sequence ID" value="QJA44187.1"/>
    <property type="molecule type" value="Genomic_DNA"/>
</dbReference>
<name>A0A6H1Z9Y8_9ZZZZ</name>
<dbReference type="EMBL" id="MT141551">
    <property type="protein sequence ID" value="QJA66206.1"/>
    <property type="molecule type" value="Genomic_DNA"/>
</dbReference>
<evidence type="ECO:0000313" key="4">
    <source>
        <dbReference type="EMBL" id="QJI04737.1"/>
    </source>
</evidence>
<evidence type="ECO:0000313" key="1">
    <source>
        <dbReference type="EMBL" id="QJA44187.1"/>
    </source>
</evidence>
<organism evidence="1">
    <name type="scientific">viral metagenome</name>
    <dbReference type="NCBI Taxonomy" id="1070528"/>
    <lineage>
        <taxon>unclassified sequences</taxon>
        <taxon>metagenomes</taxon>
        <taxon>organismal metagenomes</taxon>
    </lineage>
</organism>